<organism evidence="2 3">
    <name type="scientific">Mucilaginibacter lappiensis</name>
    <dbReference type="NCBI Taxonomy" id="354630"/>
    <lineage>
        <taxon>Bacteria</taxon>
        <taxon>Pseudomonadati</taxon>
        <taxon>Bacteroidota</taxon>
        <taxon>Sphingobacteriia</taxon>
        <taxon>Sphingobacteriales</taxon>
        <taxon>Sphingobacteriaceae</taxon>
        <taxon>Mucilaginibacter</taxon>
    </lineage>
</organism>
<proteinExistence type="predicted"/>
<dbReference type="RefSeq" id="WP_076373485.1">
    <property type="nucleotide sequence ID" value="NZ_FTMG01000005.1"/>
</dbReference>
<dbReference type="InterPro" id="IPR054238">
    <property type="entry name" value="DUF6965"/>
</dbReference>
<protein>
    <recommendedName>
        <fullName evidence="1">DUF6965 domain-containing protein</fullName>
    </recommendedName>
</protein>
<keyword evidence="3" id="KW-1185">Reference proteome</keyword>
<dbReference type="Proteomes" id="UP000541583">
    <property type="component" value="Unassembled WGS sequence"/>
</dbReference>
<dbReference type="Pfam" id="PF22292">
    <property type="entry name" value="DUF6965"/>
    <property type="match status" value="1"/>
</dbReference>
<evidence type="ECO:0000259" key="1">
    <source>
        <dbReference type="Pfam" id="PF22292"/>
    </source>
</evidence>
<accession>A0ABR6PIU3</accession>
<comment type="caution">
    <text evidence="2">The sequence shown here is derived from an EMBL/GenBank/DDBJ whole genome shotgun (WGS) entry which is preliminary data.</text>
</comment>
<reference evidence="2 3" key="1">
    <citation type="submission" date="2020-08" db="EMBL/GenBank/DDBJ databases">
        <title>Genomic Encyclopedia of Type Strains, Phase IV (KMG-V): Genome sequencing to study the core and pangenomes of soil and plant-associated prokaryotes.</title>
        <authorList>
            <person name="Whitman W."/>
        </authorList>
    </citation>
    <scope>NUCLEOTIDE SEQUENCE [LARGE SCALE GENOMIC DNA]</scope>
    <source>
        <strain evidence="2 3">ANJLi2</strain>
    </source>
</reference>
<evidence type="ECO:0000313" key="3">
    <source>
        <dbReference type="Proteomes" id="UP000541583"/>
    </source>
</evidence>
<sequence>MSIEELEAFFKDVDLPKSFRISRGINIVDVKLFLETQFTVIKSYGIDSKPGAPCYDRLIEFKNAISSD</sequence>
<evidence type="ECO:0000313" key="2">
    <source>
        <dbReference type="EMBL" id="MBB6109700.1"/>
    </source>
</evidence>
<dbReference type="EMBL" id="JACHCB010000005">
    <property type="protein sequence ID" value="MBB6109700.1"/>
    <property type="molecule type" value="Genomic_DNA"/>
</dbReference>
<feature type="domain" description="DUF6965" evidence="1">
    <location>
        <begin position="1"/>
        <end position="66"/>
    </location>
</feature>
<gene>
    <name evidence="2" type="ORF">HDF23_002449</name>
</gene>
<name>A0ABR6PIU3_9SPHI</name>